<feature type="non-terminal residue" evidence="4">
    <location>
        <position position="1"/>
    </location>
</feature>
<organism evidence="4 5">
    <name type="scientific">Galemys pyrenaicus</name>
    <name type="common">Iberian desman</name>
    <name type="synonym">Pyrenean desman</name>
    <dbReference type="NCBI Taxonomy" id="202257"/>
    <lineage>
        <taxon>Eukaryota</taxon>
        <taxon>Metazoa</taxon>
        <taxon>Chordata</taxon>
        <taxon>Craniata</taxon>
        <taxon>Vertebrata</taxon>
        <taxon>Euteleostomi</taxon>
        <taxon>Mammalia</taxon>
        <taxon>Eutheria</taxon>
        <taxon>Laurasiatheria</taxon>
        <taxon>Eulipotyphla</taxon>
        <taxon>Talpidae</taxon>
        <taxon>Galemys</taxon>
    </lineage>
</organism>
<dbReference type="GO" id="GO:0017017">
    <property type="term" value="F:MAP kinase tyrosine/serine/threonine phosphatase activity"/>
    <property type="evidence" value="ECO:0007669"/>
    <property type="project" value="InterPro"/>
</dbReference>
<protein>
    <submittedName>
        <fullName evidence="4">Dual specificity protein phosphatase 18</fullName>
    </submittedName>
</protein>
<reference evidence="4" key="1">
    <citation type="journal article" date="2021" name="Evol. Appl.">
        <title>The genome of the Pyrenean desman and the effects of bottlenecks and inbreeding on the genomic landscape of an endangered species.</title>
        <authorList>
            <person name="Escoda L."/>
            <person name="Castresana J."/>
        </authorList>
    </citation>
    <scope>NUCLEOTIDE SEQUENCE</scope>
    <source>
        <strain evidence="4">IBE-C5619</strain>
    </source>
</reference>
<dbReference type="GO" id="GO:0004725">
    <property type="term" value="F:protein tyrosine phosphatase activity"/>
    <property type="evidence" value="ECO:0007669"/>
    <property type="project" value="TreeGrafter"/>
</dbReference>
<evidence type="ECO:0000313" key="4">
    <source>
        <dbReference type="EMBL" id="KAG8523061.1"/>
    </source>
</evidence>
<proteinExistence type="inferred from homology"/>
<evidence type="ECO:0000256" key="3">
    <source>
        <dbReference type="ARBA" id="ARBA00022490"/>
    </source>
</evidence>
<dbReference type="AlphaFoldDB" id="A0A8J6AKJ9"/>
<evidence type="ECO:0000256" key="2">
    <source>
        <dbReference type="ARBA" id="ARBA00008601"/>
    </source>
</evidence>
<evidence type="ECO:0000256" key="1">
    <source>
        <dbReference type="ARBA" id="ARBA00004496"/>
    </source>
</evidence>
<dbReference type="GO" id="GO:0005737">
    <property type="term" value="C:cytoplasm"/>
    <property type="evidence" value="ECO:0007669"/>
    <property type="project" value="UniProtKB-SubCell"/>
</dbReference>
<dbReference type="EMBL" id="JAGFMF010011418">
    <property type="protein sequence ID" value="KAG8523061.1"/>
    <property type="molecule type" value="Genomic_DNA"/>
</dbReference>
<feature type="non-terminal residue" evidence="4">
    <location>
        <position position="169"/>
    </location>
</feature>
<accession>A0A8J6AKJ9</accession>
<dbReference type="PANTHER" id="PTHR46495">
    <property type="entry name" value="DUAL SPECIFICITY PROTEIN PHOSPHATASE 21"/>
    <property type="match status" value="1"/>
</dbReference>
<dbReference type="OrthoDB" id="285418at2759"/>
<dbReference type="PANTHER" id="PTHR46495:SF2">
    <property type="entry name" value="DUAL SPECIFICITY PROTEIN PHOSPHATASE 18"/>
    <property type="match status" value="1"/>
</dbReference>
<keyword evidence="5" id="KW-1185">Reference proteome</keyword>
<keyword evidence="3" id="KW-0963">Cytoplasm</keyword>
<dbReference type="InterPro" id="IPR020420">
    <property type="entry name" value="Atypical_DUSP_subfamB"/>
</dbReference>
<evidence type="ECO:0000313" key="5">
    <source>
        <dbReference type="Proteomes" id="UP000700334"/>
    </source>
</evidence>
<comment type="subcellular location">
    <subcellularLocation>
        <location evidence="1">Cytoplasm</location>
    </subcellularLocation>
</comment>
<comment type="similarity">
    <text evidence="2">Belongs to the protein-tyrosine phosphatase family. Non-receptor class dual specificity subfamily.</text>
</comment>
<sequence length="169" mass="18493">CPSSSVLAASAYGLSQITSSLYISSGVAASNKLTLSSNQTTAVFNVSAAENTLYKDIQCPRAAHRLLCPMTSWAASPAQHCMEIKQDRPLLLCAAVVLQHPQFRSASHHPALEDDGWLHRTRHRLPSACQLTADFWELLLFGRNTVHVINYPMGMIPDVYEEVGLMGAK</sequence>
<name>A0A8J6AKJ9_GALPY</name>
<gene>
    <name evidence="4" type="ORF">J0S82_012646</name>
</gene>
<comment type="caution">
    <text evidence="4">The sequence shown here is derived from an EMBL/GenBank/DDBJ whole genome shotgun (WGS) entry which is preliminary data.</text>
</comment>
<dbReference type="Proteomes" id="UP000700334">
    <property type="component" value="Unassembled WGS sequence"/>
</dbReference>
<dbReference type="PRINTS" id="PR01910">
    <property type="entry name" value="ADSPHPHTASEB"/>
</dbReference>